<dbReference type="InterPro" id="IPR050631">
    <property type="entry name" value="PheA/TfdB_FAD_monoxygenase"/>
</dbReference>
<dbReference type="GO" id="GO:0019622">
    <property type="term" value="P:3-(3-hydroxy)phenylpropionate catabolic process"/>
    <property type="evidence" value="ECO:0007669"/>
    <property type="project" value="TreeGrafter"/>
</dbReference>
<protein>
    <submittedName>
        <fullName evidence="4">Bifunctional 3-(3-hydroxy-phenyl)propionate/3-hydroxycinnamic acid hydroxylase</fullName>
    </submittedName>
</protein>
<dbReference type="GO" id="GO:0008688">
    <property type="term" value="F:3-(3-hydroxyphenyl)propionate hydroxylase activity"/>
    <property type="evidence" value="ECO:0007669"/>
    <property type="project" value="TreeGrafter"/>
</dbReference>
<gene>
    <name evidence="4" type="ORF">E6H04_02865</name>
</gene>
<dbReference type="Gene3D" id="3.50.50.60">
    <property type="entry name" value="FAD/NAD(P)-binding domain"/>
    <property type="match status" value="1"/>
</dbReference>
<dbReference type="InterPro" id="IPR002938">
    <property type="entry name" value="FAD-bd"/>
</dbReference>
<evidence type="ECO:0000313" key="5">
    <source>
        <dbReference type="Proteomes" id="UP000320048"/>
    </source>
</evidence>
<reference evidence="4 5" key="1">
    <citation type="journal article" date="2019" name="Nat. Microbiol.">
        <title>Mediterranean grassland soil C-N compound turnover is dependent on rainfall and depth, and is mediated by genomically divergent microorganisms.</title>
        <authorList>
            <person name="Diamond S."/>
            <person name="Andeer P.F."/>
            <person name="Li Z."/>
            <person name="Crits-Christoph A."/>
            <person name="Burstein D."/>
            <person name="Anantharaman K."/>
            <person name="Lane K.R."/>
            <person name="Thomas B.C."/>
            <person name="Pan C."/>
            <person name="Northen T.R."/>
            <person name="Banfield J.F."/>
        </authorList>
    </citation>
    <scope>NUCLEOTIDE SEQUENCE [LARGE SCALE GENOMIC DNA]</scope>
    <source>
        <strain evidence="4">NP_7</strain>
    </source>
</reference>
<dbReference type="EMBL" id="VBAO01000074">
    <property type="protein sequence ID" value="TMI83487.1"/>
    <property type="molecule type" value="Genomic_DNA"/>
</dbReference>
<feature type="region of interest" description="Disordered" evidence="2">
    <location>
        <begin position="586"/>
        <end position="636"/>
    </location>
</feature>
<evidence type="ECO:0000313" key="4">
    <source>
        <dbReference type="EMBL" id="TMI83487.1"/>
    </source>
</evidence>
<dbReference type="Gene3D" id="3.40.30.120">
    <property type="match status" value="1"/>
</dbReference>
<dbReference type="AlphaFoldDB" id="A0A537JIV7"/>
<sequence length="636" mass="68685">MPSPSGNAAPAVNERYSVAIVGAGPTGLTLANLLGLEGVRALVIERNATTVQEPRAVSIDDESLRTMQAAGLVEMVLPAIVPGYGSDYLSQNGRCFVSVRPTEAPYGYPRRNAFRQPVLERRLREGLARFASVGALFGHALESFSQHDHGVSLRVRRPDGRPVEVRCDYLVGCDGADSTVRRGLDVALEGSSPSERWLIVDLENSEVDSPHTIVFCDPARPAIALPGPDRTRRFEFKLHPTERDEDLLAPRAIERLLATHGADPRSTITRTVVYRFHARVAARWAAGRVVLAGDAAHLTPPFAGQGMNSGIRDAHNLAWKLAAIVQGVVGPGILDTYEAERRRHVWEMIRLALRMGRVMAPRNRLTAWAVQGGFRLLGLCPPARDYIAEMRYKPTPRFASGFLVPDGRSARRTLVGRLLPQPRVVASDNRTVRLDTVLAPRFASGFLVPDGRSARRTLVGRLLPQPRVVASDNRTVRLDTVLGNRFALLVWTARPEAVFAAADQPIWERLGAKRIAVVPPGIDREALPGIETVRDTDGGVAAALARYPDHVLLLRPDHYVAACIPPGELARGAEAVAALVGRTSEGLRGGSRAAPPAHRGLSRDRAISRSPTGPAPAAANRRSGTPGSACGPAGSR</sequence>
<comment type="caution">
    <text evidence="4">The sequence shown here is derived from an EMBL/GenBank/DDBJ whole genome shotgun (WGS) entry which is preliminary data.</text>
</comment>
<dbReference type="NCBIfam" id="NF004831">
    <property type="entry name" value="PRK06183.1-5"/>
    <property type="match status" value="1"/>
</dbReference>
<proteinExistence type="predicted"/>
<dbReference type="SUPFAM" id="SSF51905">
    <property type="entry name" value="FAD/NAD(P)-binding domain"/>
    <property type="match status" value="1"/>
</dbReference>
<organism evidence="4 5">
    <name type="scientific">Candidatus Segetimicrobium genomatis</name>
    <dbReference type="NCBI Taxonomy" id="2569760"/>
    <lineage>
        <taxon>Bacteria</taxon>
        <taxon>Bacillati</taxon>
        <taxon>Candidatus Sysuimicrobiota</taxon>
        <taxon>Candidatus Sysuimicrobiia</taxon>
        <taxon>Candidatus Sysuimicrobiales</taxon>
        <taxon>Candidatus Segetimicrobiaceae</taxon>
        <taxon>Candidatus Segetimicrobium</taxon>
    </lineage>
</organism>
<dbReference type="NCBIfam" id="NF004829">
    <property type="entry name" value="PRK06183.1-3"/>
    <property type="match status" value="1"/>
</dbReference>
<dbReference type="PANTHER" id="PTHR43476">
    <property type="entry name" value="3-(3-HYDROXY-PHENYL)PROPIONATE/3-HYDROXYCINNAMIC ACID HYDROXYLASE"/>
    <property type="match status" value="1"/>
</dbReference>
<dbReference type="Gene3D" id="3.30.70.2450">
    <property type="match status" value="1"/>
</dbReference>
<evidence type="ECO:0000259" key="3">
    <source>
        <dbReference type="Pfam" id="PF01494"/>
    </source>
</evidence>
<accession>A0A537JIV7</accession>
<feature type="domain" description="FAD-binding" evidence="3">
    <location>
        <begin position="16"/>
        <end position="351"/>
    </location>
</feature>
<dbReference type="Pfam" id="PF01494">
    <property type="entry name" value="FAD_binding_3"/>
    <property type="match status" value="1"/>
</dbReference>
<evidence type="ECO:0000256" key="2">
    <source>
        <dbReference type="SAM" id="MobiDB-lite"/>
    </source>
</evidence>
<keyword evidence="1" id="KW-0560">Oxidoreductase</keyword>
<dbReference type="PANTHER" id="PTHR43476:SF3">
    <property type="entry name" value="FAD-BINDING MONOOXYGENASE"/>
    <property type="match status" value="1"/>
</dbReference>
<name>A0A537JIV7_9BACT</name>
<evidence type="ECO:0000256" key="1">
    <source>
        <dbReference type="ARBA" id="ARBA00023002"/>
    </source>
</evidence>
<dbReference type="GO" id="GO:0071949">
    <property type="term" value="F:FAD binding"/>
    <property type="evidence" value="ECO:0007669"/>
    <property type="project" value="InterPro"/>
</dbReference>
<dbReference type="Proteomes" id="UP000320048">
    <property type="component" value="Unassembled WGS sequence"/>
</dbReference>
<dbReference type="PRINTS" id="PR00420">
    <property type="entry name" value="RNGMNOXGNASE"/>
</dbReference>
<dbReference type="InterPro" id="IPR036188">
    <property type="entry name" value="FAD/NAD-bd_sf"/>
</dbReference>